<dbReference type="PANTHER" id="PTHR42723:SF1">
    <property type="entry name" value="CHLOROPHYLL SYNTHASE, CHLOROPLASTIC"/>
    <property type="match status" value="1"/>
</dbReference>
<keyword evidence="3 5" id="KW-1133">Transmembrane helix</keyword>
<comment type="caution">
    <text evidence="6">The sequence shown here is derived from an EMBL/GenBank/DDBJ whole genome shotgun (WGS) entry which is preliminary data.</text>
</comment>
<evidence type="ECO:0000256" key="5">
    <source>
        <dbReference type="SAM" id="Phobius"/>
    </source>
</evidence>
<dbReference type="Gene3D" id="1.20.120.1780">
    <property type="entry name" value="UbiA prenyltransferase"/>
    <property type="match status" value="1"/>
</dbReference>
<feature type="transmembrane region" description="Helical" evidence="5">
    <location>
        <begin position="84"/>
        <end position="103"/>
    </location>
</feature>
<dbReference type="EMBL" id="LGGX01000024">
    <property type="protein sequence ID" value="KUK86246.1"/>
    <property type="molecule type" value="Genomic_DNA"/>
</dbReference>
<keyword evidence="6" id="KW-0808">Transferase</keyword>
<organism evidence="6 7">
    <name type="scientific">candidate division TA06 bacterium 34_109</name>
    <dbReference type="NCBI Taxonomy" id="1635277"/>
    <lineage>
        <taxon>Bacteria</taxon>
        <taxon>Bacteria division TA06</taxon>
    </lineage>
</organism>
<evidence type="ECO:0000313" key="7">
    <source>
        <dbReference type="Proteomes" id="UP000053467"/>
    </source>
</evidence>
<dbReference type="EC" id="2.5.1.-" evidence="6"/>
<accession>A0A117M5Y9</accession>
<feature type="transmembrane region" description="Helical" evidence="5">
    <location>
        <begin position="230"/>
        <end position="252"/>
    </location>
</feature>
<evidence type="ECO:0000256" key="2">
    <source>
        <dbReference type="ARBA" id="ARBA00022692"/>
    </source>
</evidence>
<keyword evidence="4 5" id="KW-0472">Membrane</keyword>
<name>A0A117M5Y9_UNCT6</name>
<dbReference type="CDD" id="cd13961">
    <property type="entry name" value="PT_UbiA_DGGGPS"/>
    <property type="match status" value="1"/>
</dbReference>
<evidence type="ECO:0000256" key="1">
    <source>
        <dbReference type="ARBA" id="ARBA00004141"/>
    </source>
</evidence>
<protein>
    <submittedName>
        <fullName evidence="6">4-Hydroxybenzoate polyprenyltransferase</fullName>
        <ecNumber evidence="6">2.5.1.-</ecNumber>
    </submittedName>
</protein>
<dbReference type="Proteomes" id="UP000053467">
    <property type="component" value="Unassembled WGS sequence"/>
</dbReference>
<evidence type="ECO:0000313" key="6">
    <source>
        <dbReference type="EMBL" id="KUK86246.1"/>
    </source>
</evidence>
<feature type="transmembrane region" description="Helical" evidence="5">
    <location>
        <begin position="132"/>
        <end position="153"/>
    </location>
</feature>
<reference evidence="7" key="1">
    <citation type="journal article" date="2015" name="MBio">
        <title>Genome-Resolved Metagenomic Analysis Reveals Roles for Candidate Phyla and Other Microbial Community Members in Biogeochemical Transformations in Oil Reservoirs.</title>
        <authorList>
            <person name="Hu P."/>
            <person name="Tom L."/>
            <person name="Singh A."/>
            <person name="Thomas B.C."/>
            <person name="Baker B.J."/>
            <person name="Piceno Y.M."/>
            <person name="Andersen G.L."/>
            <person name="Banfield J.F."/>
        </authorList>
    </citation>
    <scope>NUCLEOTIDE SEQUENCE [LARGE SCALE GENOMIC DNA]</scope>
</reference>
<dbReference type="PANTHER" id="PTHR42723">
    <property type="entry name" value="CHLOROPHYLL SYNTHASE"/>
    <property type="match status" value="1"/>
</dbReference>
<keyword evidence="2 5" id="KW-0812">Transmembrane</keyword>
<dbReference type="InterPro" id="IPR050475">
    <property type="entry name" value="Prenyltransferase_related"/>
</dbReference>
<dbReference type="GO" id="GO:0016765">
    <property type="term" value="F:transferase activity, transferring alkyl or aryl (other than methyl) groups"/>
    <property type="evidence" value="ECO:0007669"/>
    <property type="project" value="InterPro"/>
</dbReference>
<sequence>MGKKNRIFDFIKLLRVNNCIIGGFGVLISYLLVRFEFNNPHLYLGILAVFFVMAGGNIINDIFDLETDRINKPERPLINSRFNMKFVIFIYLLFSLLSIFISFYLSFKLFLIVIFSTVTLFFYSYKLKRIPFLGNFIISLLSGLLFIFGSEIAGDISKGIFPAIFAFLLTLGREILKDIEDVDGDKFIGRRTLPIVLGEENSLFCAIFVFFILIILTFIPYLLGIYNVKYMLISFFGVDIVLMVLLLIFYIYDDIKTKRVVNTLIKYDMFVGLLALFFGGK</sequence>
<gene>
    <name evidence="6" type="ORF">XE03_1617</name>
</gene>
<feature type="transmembrane region" description="Helical" evidence="5">
    <location>
        <begin position="12"/>
        <end position="35"/>
    </location>
</feature>
<dbReference type="Pfam" id="PF01040">
    <property type="entry name" value="UbiA"/>
    <property type="match status" value="1"/>
</dbReference>
<dbReference type="AlphaFoldDB" id="A0A117M5Y9"/>
<feature type="transmembrane region" description="Helical" evidence="5">
    <location>
        <begin position="203"/>
        <end position="224"/>
    </location>
</feature>
<dbReference type="InterPro" id="IPR000537">
    <property type="entry name" value="UbiA_prenyltransferase"/>
</dbReference>
<evidence type="ECO:0000256" key="3">
    <source>
        <dbReference type="ARBA" id="ARBA00022989"/>
    </source>
</evidence>
<comment type="subcellular location">
    <subcellularLocation>
        <location evidence="1">Membrane</location>
        <topology evidence="1">Multi-pass membrane protein</topology>
    </subcellularLocation>
</comment>
<proteinExistence type="predicted"/>
<dbReference type="InterPro" id="IPR044878">
    <property type="entry name" value="UbiA_sf"/>
</dbReference>
<feature type="transmembrane region" description="Helical" evidence="5">
    <location>
        <begin position="159"/>
        <end position="176"/>
    </location>
</feature>
<dbReference type="Gene3D" id="1.10.357.140">
    <property type="entry name" value="UbiA prenyltransferase"/>
    <property type="match status" value="1"/>
</dbReference>
<feature type="transmembrane region" description="Helical" evidence="5">
    <location>
        <begin position="109"/>
        <end position="125"/>
    </location>
</feature>
<feature type="transmembrane region" description="Helical" evidence="5">
    <location>
        <begin position="41"/>
        <end position="63"/>
    </location>
</feature>
<dbReference type="GO" id="GO:0016020">
    <property type="term" value="C:membrane"/>
    <property type="evidence" value="ECO:0007669"/>
    <property type="project" value="UniProtKB-SubCell"/>
</dbReference>
<evidence type="ECO:0000256" key="4">
    <source>
        <dbReference type="ARBA" id="ARBA00023136"/>
    </source>
</evidence>